<organism evidence="10 11">
    <name type="scientific">Nyctereutes procyonoides</name>
    <name type="common">Raccoon dog</name>
    <name type="synonym">Canis procyonoides</name>
    <dbReference type="NCBI Taxonomy" id="34880"/>
    <lineage>
        <taxon>Eukaryota</taxon>
        <taxon>Metazoa</taxon>
        <taxon>Chordata</taxon>
        <taxon>Craniata</taxon>
        <taxon>Vertebrata</taxon>
        <taxon>Euteleostomi</taxon>
        <taxon>Mammalia</taxon>
        <taxon>Eutheria</taxon>
        <taxon>Laurasiatheria</taxon>
        <taxon>Carnivora</taxon>
        <taxon>Caniformia</taxon>
        <taxon>Canidae</taxon>
        <taxon>Nyctereutes</taxon>
    </lineage>
</organism>
<dbReference type="GO" id="GO:0000422">
    <property type="term" value="P:autophagy of mitochondrion"/>
    <property type="evidence" value="ECO:0007669"/>
    <property type="project" value="TreeGrafter"/>
</dbReference>
<dbReference type="InterPro" id="IPR007135">
    <property type="entry name" value="Atg3/Atg10"/>
</dbReference>
<dbReference type="GO" id="GO:0044804">
    <property type="term" value="P:nucleophagy"/>
    <property type="evidence" value="ECO:0007669"/>
    <property type="project" value="TreeGrafter"/>
</dbReference>
<comment type="subcellular location">
    <subcellularLocation>
        <location evidence="1">Cytoplasm</location>
    </subcellularLocation>
</comment>
<evidence type="ECO:0000256" key="4">
    <source>
        <dbReference type="ARBA" id="ARBA00022448"/>
    </source>
</evidence>
<proteinExistence type="inferred from homology"/>
<dbReference type="Pfam" id="PF03987">
    <property type="entry name" value="Autophagy_act_C"/>
    <property type="match status" value="1"/>
</dbReference>
<evidence type="ECO:0000256" key="7">
    <source>
        <dbReference type="ARBA" id="ARBA00022927"/>
    </source>
</evidence>
<sequence length="265" mass="30197">MFYIYVCVCISRSDTSLTFLNGYFRKVLEVAVYLIPVLKESKFEETGSTTVHMATGKELKVKAYLPTGKQLLVTKNVPCYKQCTQMEYSDELETTIEEDDGDEGWVDTYHNTGIAGITEALKDVKLEIVCEEEEEEGEVADMEVYEQSGLLGTDEATLDTRKIVKAYKTETNAGGEDAIFQTRTYDLYITYYKYYQTPRLWFQDRVKKTVTLKITLACQVIKKIIKTVTEGGGELGVSMDLPIFLKFVQAVIPKIECDYTKHFII</sequence>
<keyword evidence="8" id="KW-0072">Autophagy</keyword>
<evidence type="ECO:0000256" key="1">
    <source>
        <dbReference type="ARBA" id="ARBA00004496"/>
    </source>
</evidence>
<dbReference type="Proteomes" id="UP000645828">
    <property type="component" value="Unassembled WGS sequence"/>
</dbReference>
<dbReference type="PANTHER" id="PTHR12866:SF2">
    <property type="entry name" value="UBIQUITIN-LIKE-CONJUGATING ENZYME ATG3"/>
    <property type="match status" value="1"/>
</dbReference>
<keyword evidence="4" id="KW-0813">Transport</keyword>
<evidence type="ECO:0000256" key="2">
    <source>
        <dbReference type="ARBA" id="ARBA00007683"/>
    </source>
</evidence>
<evidence type="ECO:0000313" key="10">
    <source>
        <dbReference type="EMBL" id="CAD7674910.1"/>
    </source>
</evidence>
<keyword evidence="5" id="KW-0963">Cytoplasm</keyword>
<accession>A0A811YBH8</accession>
<keyword evidence="7" id="KW-0653">Protein transport</keyword>
<evidence type="ECO:0000256" key="8">
    <source>
        <dbReference type="ARBA" id="ARBA00023006"/>
    </source>
</evidence>
<dbReference type="GO" id="GO:0061723">
    <property type="term" value="P:glycophagy"/>
    <property type="evidence" value="ECO:0007669"/>
    <property type="project" value="TreeGrafter"/>
</dbReference>
<dbReference type="GO" id="GO:0000045">
    <property type="term" value="P:autophagosome assembly"/>
    <property type="evidence" value="ECO:0007669"/>
    <property type="project" value="TreeGrafter"/>
</dbReference>
<evidence type="ECO:0000313" key="11">
    <source>
        <dbReference type="Proteomes" id="UP000645828"/>
    </source>
</evidence>
<protein>
    <recommendedName>
        <fullName evidence="3">Ubiquitin-like-conjugating enzyme ATG3</fullName>
    </recommendedName>
    <alternativeName>
        <fullName evidence="9">Autophagy-related protein 3</fullName>
    </alternativeName>
</protein>
<dbReference type="GO" id="GO:0005829">
    <property type="term" value="C:cytosol"/>
    <property type="evidence" value="ECO:0007669"/>
    <property type="project" value="TreeGrafter"/>
</dbReference>
<dbReference type="GO" id="GO:0000407">
    <property type="term" value="C:phagophore assembly site"/>
    <property type="evidence" value="ECO:0007669"/>
    <property type="project" value="TreeGrafter"/>
</dbReference>
<dbReference type="GO" id="GO:0015031">
    <property type="term" value="P:protein transport"/>
    <property type="evidence" value="ECO:0007669"/>
    <property type="project" value="UniProtKB-KW"/>
</dbReference>
<evidence type="ECO:0000256" key="5">
    <source>
        <dbReference type="ARBA" id="ARBA00022490"/>
    </source>
</evidence>
<dbReference type="PANTHER" id="PTHR12866">
    <property type="entry name" value="UBIQUITIN-LIKE-CONJUGATING ENZYME ATG3"/>
    <property type="match status" value="1"/>
</dbReference>
<comment type="caution">
    <text evidence="10">The sequence shown here is derived from an EMBL/GenBank/DDBJ whole genome shotgun (WGS) entry which is preliminary data.</text>
</comment>
<keyword evidence="11" id="KW-1185">Reference proteome</keyword>
<keyword evidence="6" id="KW-0833">Ubl conjugation pathway</keyword>
<dbReference type="AlphaFoldDB" id="A0A811YBH8"/>
<comment type="similarity">
    <text evidence="2">Belongs to the ATG3 family.</text>
</comment>
<dbReference type="GO" id="GO:0019776">
    <property type="term" value="F:Atg8-family ligase activity"/>
    <property type="evidence" value="ECO:0007669"/>
    <property type="project" value="TreeGrafter"/>
</dbReference>
<evidence type="ECO:0000256" key="6">
    <source>
        <dbReference type="ARBA" id="ARBA00022786"/>
    </source>
</evidence>
<dbReference type="EMBL" id="CAJHUB010000673">
    <property type="protein sequence ID" value="CAD7674910.1"/>
    <property type="molecule type" value="Genomic_DNA"/>
</dbReference>
<evidence type="ECO:0000256" key="9">
    <source>
        <dbReference type="ARBA" id="ARBA00034553"/>
    </source>
</evidence>
<gene>
    <name evidence="10" type="ORF">NYPRO_LOCUS7705</name>
</gene>
<reference evidence="10" key="1">
    <citation type="submission" date="2020-12" db="EMBL/GenBank/DDBJ databases">
        <authorList>
            <consortium name="Molecular Ecology Group"/>
        </authorList>
    </citation>
    <scope>NUCLEOTIDE SEQUENCE</scope>
    <source>
        <strain evidence="10">TBG_1078</strain>
    </source>
</reference>
<name>A0A811YBH8_NYCPR</name>
<evidence type="ECO:0000256" key="3">
    <source>
        <dbReference type="ARBA" id="ARBA00017573"/>
    </source>
</evidence>